<evidence type="ECO:0000256" key="1">
    <source>
        <dbReference type="SAM" id="MobiDB-lite"/>
    </source>
</evidence>
<dbReference type="Gramene" id="PSS17918">
    <property type="protein sequence ID" value="PSS17918"/>
    <property type="gene ID" value="CEY00_Acc12610"/>
</dbReference>
<feature type="compositionally biased region" description="Basic residues" evidence="1">
    <location>
        <begin position="50"/>
        <end position="63"/>
    </location>
</feature>
<name>A0A2R6QZV7_ACTCC</name>
<dbReference type="PANTHER" id="PTHR35713">
    <property type="entry name" value="ARGININE/SERINE-RICH-LIKE SPLICING FACTOR"/>
    <property type="match status" value="1"/>
</dbReference>
<feature type="compositionally biased region" description="Basic and acidic residues" evidence="1">
    <location>
        <begin position="86"/>
        <end position="97"/>
    </location>
</feature>
<organism evidence="2 3">
    <name type="scientific">Actinidia chinensis var. chinensis</name>
    <name type="common">Chinese soft-hair kiwi</name>
    <dbReference type="NCBI Taxonomy" id="1590841"/>
    <lineage>
        <taxon>Eukaryota</taxon>
        <taxon>Viridiplantae</taxon>
        <taxon>Streptophyta</taxon>
        <taxon>Embryophyta</taxon>
        <taxon>Tracheophyta</taxon>
        <taxon>Spermatophyta</taxon>
        <taxon>Magnoliopsida</taxon>
        <taxon>eudicotyledons</taxon>
        <taxon>Gunneridae</taxon>
        <taxon>Pentapetalae</taxon>
        <taxon>asterids</taxon>
        <taxon>Ericales</taxon>
        <taxon>Actinidiaceae</taxon>
        <taxon>Actinidia</taxon>
    </lineage>
</organism>
<dbReference type="STRING" id="1590841.A0A2R6QZV7"/>
<evidence type="ECO:0000313" key="2">
    <source>
        <dbReference type="EMBL" id="PSS17918.1"/>
    </source>
</evidence>
<evidence type="ECO:0000313" key="3">
    <source>
        <dbReference type="Proteomes" id="UP000241394"/>
    </source>
</evidence>
<comment type="caution">
    <text evidence="2">The sequence shown here is derived from an EMBL/GenBank/DDBJ whole genome shotgun (WGS) entry which is preliminary data.</text>
</comment>
<reference evidence="2 3" key="1">
    <citation type="submission" date="2017-07" db="EMBL/GenBank/DDBJ databases">
        <title>An improved, manually edited Actinidia chinensis var. chinensis (kiwifruit) genome highlights the challenges associated with draft genomes and gene prediction in plants.</title>
        <authorList>
            <person name="Pilkington S."/>
            <person name="Crowhurst R."/>
            <person name="Hilario E."/>
            <person name="Nardozza S."/>
            <person name="Fraser L."/>
            <person name="Peng Y."/>
            <person name="Gunaseelan K."/>
            <person name="Simpson R."/>
            <person name="Tahir J."/>
            <person name="Deroles S."/>
            <person name="Templeton K."/>
            <person name="Luo Z."/>
            <person name="Davy M."/>
            <person name="Cheng C."/>
            <person name="Mcneilage M."/>
            <person name="Scaglione D."/>
            <person name="Liu Y."/>
            <person name="Zhang Q."/>
            <person name="Datson P."/>
            <person name="De Silva N."/>
            <person name="Gardiner S."/>
            <person name="Bassett H."/>
            <person name="Chagne D."/>
            <person name="Mccallum J."/>
            <person name="Dzierzon H."/>
            <person name="Deng C."/>
            <person name="Wang Y.-Y."/>
            <person name="Barron N."/>
            <person name="Manako K."/>
            <person name="Bowen J."/>
            <person name="Foster T."/>
            <person name="Erridge Z."/>
            <person name="Tiffin H."/>
            <person name="Waite C."/>
            <person name="Davies K."/>
            <person name="Grierson E."/>
            <person name="Laing W."/>
            <person name="Kirk R."/>
            <person name="Chen X."/>
            <person name="Wood M."/>
            <person name="Montefiori M."/>
            <person name="Brummell D."/>
            <person name="Schwinn K."/>
            <person name="Catanach A."/>
            <person name="Fullerton C."/>
            <person name="Li D."/>
            <person name="Meiyalaghan S."/>
            <person name="Nieuwenhuizen N."/>
            <person name="Read N."/>
            <person name="Prakash R."/>
            <person name="Hunter D."/>
            <person name="Zhang H."/>
            <person name="Mckenzie M."/>
            <person name="Knabel M."/>
            <person name="Harris A."/>
            <person name="Allan A."/>
            <person name="Chen A."/>
            <person name="Janssen B."/>
            <person name="Plunkett B."/>
            <person name="Dwamena C."/>
            <person name="Voogd C."/>
            <person name="Leif D."/>
            <person name="Lafferty D."/>
            <person name="Souleyre E."/>
            <person name="Varkonyi-Gasic E."/>
            <person name="Gambi F."/>
            <person name="Hanley J."/>
            <person name="Yao J.-L."/>
            <person name="Cheung J."/>
            <person name="David K."/>
            <person name="Warren B."/>
            <person name="Marsh K."/>
            <person name="Snowden K."/>
            <person name="Lin-Wang K."/>
            <person name="Brian L."/>
            <person name="Martinez-Sanchez M."/>
            <person name="Wang M."/>
            <person name="Ileperuma N."/>
            <person name="Macnee N."/>
            <person name="Campin R."/>
            <person name="Mcatee P."/>
            <person name="Drummond R."/>
            <person name="Espley R."/>
            <person name="Ireland H."/>
            <person name="Wu R."/>
            <person name="Atkinson R."/>
            <person name="Karunairetnam S."/>
            <person name="Bulley S."/>
            <person name="Chunkath S."/>
            <person name="Hanley Z."/>
            <person name="Storey R."/>
            <person name="Thrimawithana A."/>
            <person name="Thomson S."/>
            <person name="David C."/>
            <person name="Testolin R."/>
        </authorList>
    </citation>
    <scope>NUCLEOTIDE SEQUENCE [LARGE SCALE GENOMIC DNA]</scope>
    <source>
        <strain evidence="3">cv. Red5</strain>
        <tissue evidence="2">Young leaf</tissue>
    </source>
</reference>
<feature type="compositionally biased region" description="Low complexity" evidence="1">
    <location>
        <begin position="12"/>
        <end position="27"/>
    </location>
</feature>
<dbReference type="EMBL" id="NKQK01000011">
    <property type="protein sequence ID" value="PSS17918.1"/>
    <property type="molecule type" value="Genomic_DNA"/>
</dbReference>
<dbReference type="AlphaFoldDB" id="A0A2R6QZV7"/>
<dbReference type="PANTHER" id="PTHR35713:SF1">
    <property type="entry name" value="ARGININE_SERINE-RICH-LIKE SPLICING FACTOR"/>
    <property type="match status" value="1"/>
</dbReference>
<protein>
    <submittedName>
        <fullName evidence="2">Cell division protein like</fullName>
    </submittedName>
</protein>
<proteinExistence type="predicted"/>
<feature type="compositionally biased region" description="Polar residues" evidence="1">
    <location>
        <begin position="1"/>
        <end position="10"/>
    </location>
</feature>
<keyword evidence="2" id="KW-0131">Cell cycle</keyword>
<dbReference type="FunCoup" id="A0A2R6QZV7">
    <property type="interactions" value="737"/>
</dbReference>
<dbReference type="OrthoDB" id="498786at2759"/>
<dbReference type="InParanoid" id="A0A2R6QZV7"/>
<dbReference type="OMA" id="FVRWTSL"/>
<sequence>MAMLSISLSVYSPPSTAAPSSPTTTSPLAGGTRQFICKPPSLALTSPHDLRRRTGVASGHRRVQIVSMAPTPQRITRRSPQDFPAEFDRPRPGRRPDLLPQFSPMKTPLPPPMPFDPPFEEGEEEEEEELEQVEQPMQEDDGEETEQPDGAGLA</sequence>
<dbReference type="Proteomes" id="UP000241394">
    <property type="component" value="Chromosome LG11"/>
</dbReference>
<gene>
    <name evidence="2" type="ORF">CEY00_Acc12610</name>
</gene>
<feature type="compositionally biased region" description="Acidic residues" evidence="1">
    <location>
        <begin position="118"/>
        <end position="147"/>
    </location>
</feature>
<keyword evidence="3" id="KW-1185">Reference proteome</keyword>
<dbReference type="GO" id="GO:0051301">
    <property type="term" value="P:cell division"/>
    <property type="evidence" value="ECO:0007669"/>
    <property type="project" value="UniProtKB-KW"/>
</dbReference>
<reference evidence="3" key="2">
    <citation type="journal article" date="2018" name="BMC Genomics">
        <title>A manually annotated Actinidia chinensis var. chinensis (kiwifruit) genome highlights the challenges associated with draft genomes and gene prediction in plants.</title>
        <authorList>
            <person name="Pilkington S.M."/>
            <person name="Crowhurst R."/>
            <person name="Hilario E."/>
            <person name="Nardozza S."/>
            <person name="Fraser L."/>
            <person name="Peng Y."/>
            <person name="Gunaseelan K."/>
            <person name="Simpson R."/>
            <person name="Tahir J."/>
            <person name="Deroles S.C."/>
            <person name="Templeton K."/>
            <person name="Luo Z."/>
            <person name="Davy M."/>
            <person name="Cheng C."/>
            <person name="McNeilage M."/>
            <person name="Scaglione D."/>
            <person name="Liu Y."/>
            <person name="Zhang Q."/>
            <person name="Datson P."/>
            <person name="De Silva N."/>
            <person name="Gardiner S.E."/>
            <person name="Bassett H."/>
            <person name="Chagne D."/>
            <person name="McCallum J."/>
            <person name="Dzierzon H."/>
            <person name="Deng C."/>
            <person name="Wang Y.Y."/>
            <person name="Barron L."/>
            <person name="Manako K."/>
            <person name="Bowen J."/>
            <person name="Foster T.M."/>
            <person name="Erridge Z.A."/>
            <person name="Tiffin H."/>
            <person name="Waite C.N."/>
            <person name="Davies K.M."/>
            <person name="Grierson E.P."/>
            <person name="Laing W.A."/>
            <person name="Kirk R."/>
            <person name="Chen X."/>
            <person name="Wood M."/>
            <person name="Montefiori M."/>
            <person name="Brummell D.A."/>
            <person name="Schwinn K.E."/>
            <person name="Catanach A."/>
            <person name="Fullerton C."/>
            <person name="Li D."/>
            <person name="Meiyalaghan S."/>
            <person name="Nieuwenhuizen N."/>
            <person name="Read N."/>
            <person name="Prakash R."/>
            <person name="Hunter D."/>
            <person name="Zhang H."/>
            <person name="McKenzie M."/>
            <person name="Knabel M."/>
            <person name="Harris A."/>
            <person name="Allan A.C."/>
            <person name="Gleave A."/>
            <person name="Chen A."/>
            <person name="Janssen B.J."/>
            <person name="Plunkett B."/>
            <person name="Ampomah-Dwamena C."/>
            <person name="Voogd C."/>
            <person name="Leif D."/>
            <person name="Lafferty D."/>
            <person name="Souleyre E.J.F."/>
            <person name="Varkonyi-Gasic E."/>
            <person name="Gambi F."/>
            <person name="Hanley J."/>
            <person name="Yao J.L."/>
            <person name="Cheung J."/>
            <person name="David K.M."/>
            <person name="Warren B."/>
            <person name="Marsh K."/>
            <person name="Snowden K.C."/>
            <person name="Lin-Wang K."/>
            <person name="Brian L."/>
            <person name="Martinez-Sanchez M."/>
            <person name="Wang M."/>
            <person name="Ileperuma N."/>
            <person name="Macnee N."/>
            <person name="Campin R."/>
            <person name="McAtee P."/>
            <person name="Drummond R.S.M."/>
            <person name="Espley R.V."/>
            <person name="Ireland H.S."/>
            <person name="Wu R."/>
            <person name="Atkinson R.G."/>
            <person name="Karunairetnam S."/>
            <person name="Bulley S."/>
            <person name="Chunkath S."/>
            <person name="Hanley Z."/>
            <person name="Storey R."/>
            <person name="Thrimawithana A.H."/>
            <person name="Thomson S."/>
            <person name="David C."/>
            <person name="Testolin R."/>
            <person name="Huang H."/>
            <person name="Hellens R.P."/>
            <person name="Schaffer R.J."/>
        </authorList>
    </citation>
    <scope>NUCLEOTIDE SEQUENCE [LARGE SCALE GENOMIC DNA]</scope>
    <source>
        <strain evidence="3">cv. Red5</strain>
    </source>
</reference>
<feature type="region of interest" description="Disordered" evidence="1">
    <location>
        <begin position="1"/>
        <end position="154"/>
    </location>
</feature>
<accession>A0A2R6QZV7</accession>
<keyword evidence="2" id="KW-0132">Cell division</keyword>
<feature type="compositionally biased region" description="Pro residues" evidence="1">
    <location>
        <begin position="107"/>
        <end position="117"/>
    </location>
</feature>